<organism evidence="1 2">
    <name type="scientific">Sporomusa ovata</name>
    <dbReference type="NCBI Taxonomy" id="2378"/>
    <lineage>
        <taxon>Bacteria</taxon>
        <taxon>Bacillati</taxon>
        <taxon>Bacillota</taxon>
        <taxon>Negativicutes</taxon>
        <taxon>Selenomonadales</taxon>
        <taxon>Sporomusaceae</taxon>
        <taxon>Sporomusa</taxon>
    </lineage>
</organism>
<proteinExistence type="predicted"/>
<dbReference type="EMBL" id="CTRP01000013">
    <property type="protein sequence ID" value="CQR73526.1"/>
    <property type="molecule type" value="Genomic_DNA"/>
</dbReference>
<evidence type="ECO:0000313" key="2">
    <source>
        <dbReference type="Proteomes" id="UP000049855"/>
    </source>
</evidence>
<gene>
    <name evidence="1" type="ORF">SpAn4DRAFT_5187</name>
</gene>
<dbReference type="RefSeq" id="WP_021171492.1">
    <property type="nucleotide sequence ID" value="NZ_CTRP01000013.1"/>
</dbReference>
<reference evidence="2" key="1">
    <citation type="submission" date="2015-03" db="EMBL/GenBank/DDBJ databases">
        <authorList>
            <person name="Nijsse Bart"/>
        </authorList>
    </citation>
    <scope>NUCLEOTIDE SEQUENCE [LARGE SCALE GENOMIC DNA]</scope>
</reference>
<protein>
    <submittedName>
        <fullName evidence="1">Uncharacterized protein</fullName>
    </submittedName>
</protein>
<accession>A0A0U1L1G5</accession>
<evidence type="ECO:0000313" key="1">
    <source>
        <dbReference type="EMBL" id="CQR73526.1"/>
    </source>
</evidence>
<sequence>MHHVSCDQYPAVGWLIKEALDINRRIHRSYLLASSQGRINVYYHMETFILECDTNGDHNPNEYFFFKQAEKEEIYKMLEQLLRRLGVENPQQTLSLTEETLRFVSTDFSA</sequence>
<keyword evidence="2" id="KW-1185">Reference proteome</keyword>
<dbReference type="Proteomes" id="UP000049855">
    <property type="component" value="Unassembled WGS sequence"/>
</dbReference>
<name>A0A0U1L1G5_9FIRM</name>
<dbReference type="AlphaFoldDB" id="A0A0U1L1G5"/>